<dbReference type="EMBL" id="JAANBB010000063">
    <property type="protein sequence ID" value="KAF7552266.1"/>
    <property type="molecule type" value="Genomic_DNA"/>
</dbReference>
<evidence type="ECO:0000256" key="1">
    <source>
        <dbReference type="ARBA" id="ARBA00005179"/>
    </source>
</evidence>
<dbReference type="InterPro" id="IPR036736">
    <property type="entry name" value="ACP-like_sf"/>
</dbReference>
<dbReference type="Pfam" id="PF23114">
    <property type="entry name" value="NAD-bd_HRPKS_sdrA"/>
    <property type="match status" value="1"/>
</dbReference>
<dbReference type="Pfam" id="PF08240">
    <property type="entry name" value="ADH_N"/>
    <property type="match status" value="1"/>
</dbReference>
<dbReference type="PANTHER" id="PTHR43775">
    <property type="entry name" value="FATTY ACID SYNTHASE"/>
    <property type="match status" value="1"/>
</dbReference>
<comment type="caution">
    <text evidence="14">The sequence shown here is derived from an EMBL/GenBank/DDBJ whole genome shotgun (WGS) entry which is preliminary data.</text>
</comment>
<keyword evidence="4" id="KW-0808">Transferase</keyword>
<dbReference type="Gene3D" id="3.40.366.10">
    <property type="entry name" value="Malonyl-Coenzyme A Acyl Carrier Protein, domain 2"/>
    <property type="match status" value="1"/>
</dbReference>
<dbReference type="Gene3D" id="3.40.47.10">
    <property type="match status" value="1"/>
</dbReference>
<dbReference type="InterPro" id="IPR016039">
    <property type="entry name" value="Thiolase-like"/>
</dbReference>
<feature type="region of interest" description="Disordered" evidence="10">
    <location>
        <begin position="2405"/>
        <end position="2424"/>
    </location>
</feature>
<dbReference type="SMART" id="SM00825">
    <property type="entry name" value="PKS_KS"/>
    <property type="match status" value="1"/>
</dbReference>
<dbReference type="SUPFAM" id="SSF50129">
    <property type="entry name" value="GroES-like"/>
    <property type="match status" value="1"/>
</dbReference>
<feature type="domain" description="Ketosynthase family 3 (KS3)" evidence="12">
    <location>
        <begin position="27"/>
        <end position="440"/>
    </location>
</feature>
<name>A0A9P5HEX3_9HYPO</name>
<dbReference type="Proteomes" id="UP000722485">
    <property type="component" value="Unassembled WGS sequence"/>
</dbReference>
<keyword evidence="6" id="KW-0560">Oxidoreductase</keyword>
<dbReference type="SUPFAM" id="SSF53335">
    <property type="entry name" value="S-adenosyl-L-methionine-dependent methyltransferases"/>
    <property type="match status" value="1"/>
</dbReference>
<dbReference type="PROSITE" id="PS52019">
    <property type="entry name" value="PKS_MFAS_DH"/>
    <property type="match status" value="1"/>
</dbReference>
<dbReference type="SMART" id="SM00823">
    <property type="entry name" value="PKS_PP"/>
    <property type="match status" value="1"/>
</dbReference>
<dbReference type="InterPro" id="IPR050091">
    <property type="entry name" value="PKS_NRPS_Biosynth_Enz"/>
</dbReference>
<evidence type="ECO:0000256" key="8">
    <source>
        <dbReference type="ARBA" id="ARBA00023315"/>
    </source>
</evidence>
<dbReference type="InterPro" id="IPR036291">
    <property type="entry name" value="NAD(P)-bd_dom_sf"/>
</dbReference>
<dbReference type="Pfam" id="PF02801">
    <property type="entry name" value="Ketoacyl-synt_C"/>
    <property type="match status" value="1"/>
</dbReference>
<dbReference type="InterPro" id="IPR049900">
    <property type="entry name" value="PKS_mFAS_DH"/>
</dbReference>
<evidence type="ECO:0000256" key="10">
    <source>
        <dbReference type="SAM" id="MobiDB-lite"/>
    </source>
</evidence>
<feature type="region of interest" description="Disordered" evidence="10">
    <location>
        <begin position="1"/>
        <end position="22"/>
    </location>
</feature>
<evidence type="ECO:0000256" key="4">
    <source>
        <dbReference type="ARBA" id="ARBA00022679"/>
    </source>
</evidence>
<sequence>MGDAIPYDKPLTNGSHDAPGAAGDESLESIAIIGLSCRYPGSANPQKLWTSLATGTSAWSKGPKNRFNMEAFFDPNNSTSSVTNTNGGHFLDEDIAAFDAPFFGIHAVEAKAMDPQQRMMLEVAYESFENAGINSEQLWSANAGVYVGQWTSDYAEVLSRDPEYPATYHVTGSGPAITSNRISYQFNLQGPSLTVDTGCSSSLVALHLAVQSLRSKETEMAFVGGVNLLADPQRFTYQSKLKMFSVDGKSFPFDHRANGYGRGEGCGGLVLKPLSKALRDGDNIRAIIRNTVLNQDGRTPGISVPSGEAQEKAIRKAFKDAGLDLSVDYVEAHGTGTAVGDPIEVEAIASALSKSRNPNKKLPIGSIKGNIGHTESAAGVAGLIKAVLMLEKGSIPPQVNFEKANGKILINSELETRELNRISVNSFGYGGTNAHVIVDNAKYLQPAVDKQQPASTAEVQPRVFIISGATENSCQSFATTLAEFVSQTSSSITDKRWLDRLAYTLNRRTKNRHRAIVVADTTDALVTSLQALAGKPVAASTGDKKTRLGFVFGGQGAQYFNMGRELINVWPEFTASLKRANRQLTKMGCTWDVITELQRDAKETRLDEPRFGQPLSTAIQLALVDVLSALGIKPTAVAGHSSGEIAASYAAGYLSFENAMKVSYHRGRLTSELLDRETDLQGGMIAVGASSRDVDGYIASLGDDSERLTIACYNSPSSVTVSGDMPVIQALSELLEEESVFNRVLRTRGAAYHSDQMRRIEDAYREALEGLEVETAESGVLMVSSLTGSPIEDAHELNEEYWCSNLISPVYFEDALWGLCQADDGSANVDTVLEIGSHSTLEGPVKQTIQTFEGEASGVKYINTLKRKTSASKALLACLGHLFSDGVDFDFHYANSGFEDEMLTLMSEAPPYAFDHEQTYWHESRVSKEYTQRQFLPHELIGNLSADVNRLEPRWRRFLTLKELPWLQNHVIQGQCVFPAAGYLAMALEGMRRFKKMSDASIEIEGYNFRSVNFGKAVVIGQDSADELCLSIRPEPRSARGSSSTWMEFRIFTVEEGGTWNEHCRGLINVTTTAGNEAHDNKPSDMVSFQRDVKESIENSQQAVSPQKFYYLSRDIGLDWKAPFDNVVELKLGDNTSIGKVQCPDVGTHTTSLGDPKYVVHPGTLDSALFHGLCSILLLKNGLKSPAVPTFIQDLYISAQYSEVQGSQLTCYSTRKEGHFTFDVGVSSGSGADERVVVRAEGVTATQLPGDVMLSSSRELVHQIDWVTYTDDVTPEHVEELCLSTITRDSVAGHNKHLDARVLSHIQRALKAVPLSQVAEEHHRHWYDWMQAHSTDRIDVSKLGTHGLIEDLAGEAEAVTRIGENLSDILVGKTEPLALLQDGGLLSSLYSNERCRRCYTQMAAYVTELVKQKPGMKVVEIGAGTGSATEPMLNAMCPDGRRLISKYDFTDISPSFFEIVKERLDDFSDVVNYRVLDIERDPTTQGLEEGTYDLAIACNVIHATSSIGESLDRVRALLKPGGVLLLMEITKDALYYNLVFGSLPGWWAGDKEGRRMSPLIPESEWNTTLTAHGFNEPMATFKDYEESSGGTISVFLSTTTPAFPKSLVHQLQVIHDKNQTSEIPGLVDTLSSSLGAQNVSSTELMAPTTSEGITIFPPEVCEAFIEDVNPKSWDSFKSRLLTSKAILFITRGATRDCQRPRGAMLTGFARSLRIEHQDIRVVNLDFNLDTDVKTCRELVVKVLKSPSFDLEQNDADVEHEFSEREGQLFVPRAFQEKTIGDHVRDSNGQSKPELAPFVDNDRTLIAQTEVAGLLDTLRWKDDETAGPPGPDEIQIELRAASINFKDVLIAAGQLEGVTEMRNDCAGIVTHVGANMIDRFRKGDRVCGYYSRSYTNRPRIHGDCCAVIPERLGFEEAASLPIVWGTVYYSLIHKGRLAKGESVLIHSAAGAVGQAAIILAQHIGAEVFVTCGSAEKRKFLTETYGINDDHMFSSRTTAFGKAIRDMTGKGGVDVVLNSLGGDVFRESCNTVAPYGRFVEIGRKEFLDDMLMPAKFLLKNITFAYVDLALLIEDNKPLVGQLLQNVMDLMSYGAIRPTSITTMPMSEIEAAFRHIQAGKHIGKVILKVEDGQQVKIVPPAPAPAQLKSDGAYLVIGGLGGLGKGIVRWMGAHGARRIIAVSRSGTCDDEAVAVIKDMHVQGISVEIERCDITSLEAVEALVDRIEHGQNGSPIRGVIQSAMVVKDTRFDNMNYDQWFATHRPKTKGTWNLYKALPKTIDFLVMMSSAVAISGNAGQTNYAGACTYQDALAHFLRSQGLRAYSVNVGAVADSGFVAENPEVAAALRRKGFGTILTKEMLATLNYVLANSATFKVDNCQCVIGLVPKGNEPGLRPGVWVNDSKFRHLSHRNNKSQESNDSGEVGEGISSATTAEEAANLISEAIIHQLSKLLATPVKYLTEDRSLDDYGVDSLVAVELRNWIGAFLQANIPLLVLRKTSSIKELAGLVAKESRLVSVKAE</sequence>
<dbReference type="GO" id="GO:0031177">
    <property type="term" value="F:phosphopantetheine binding"/>
    <property type="evidence" value="ECO:0007669"/>
    <property type="project" value="InterPro"/>
</dbReference>
<dbReference type="Pfam" id="PF00698">
    <property type="entry name" value="Acyl_transf_1"/>
    <property type="match status" value="1"/>
</dbReference>
<dbReference type="InterPro" id="IPR014043">
    <property type="entry name" value="Acyl_transferase_dom"/>
</dbReference>
<dbReference type="GO" id="GO:0006633">
    <property type="term" value="P:fatty acid biosynthetic process"/>
    <property type="evidence" value="ECO:0007669"/>
    <property type="project" value="InterPro"/>
</dbReference>
<dbReference type="InterPro" id="IPR009081">
    <property type="entry name" value="PP-bd_ACP"/>
</dbReference>
<dbReference type="CDD" id="cd02440">
    <property type="entry name" value="AdoMet_MTases"/>
    <property type="match status" value="1"/>
</dbReference>
<dbReference type="InterPro" id="IPR016035">
    <property type="entry name" value="Acyl_Trfase/lysoPLipase"/>
</dbReference>
<accession>A0A9P5HEX3</accession>
<dbReference type="Gene3D" id="3.10.129.110">
    <property type="entry name" value="Polyketide synthase dehydratase"/>
    <property type="match status" value="1"/>
</dbReference>
<dbReference type="SUPFAM" id="SSF47336">
    <property type="entry name" value="ACP-like"/>
    <property type="match status" value="1"/>
</dbReference>
<dbReference type="SUPFAM" id="SSF51735">
    <property type="entry name" value="NAD(P)-binding Rossmann-fold domains"/>
    <property type="match status" value="2"/>
</dbReference>
<dbReference type="GO" id="GO:0030639">
    <property type="term" value="P:polyketide biosynthetic process"/>
    <property type="evidence" value="ECO:0007669"/>
    <property type="project" value="UniProtKB-ARBA"/>
</dbReference>
<dbReference type="Pfam" id="PF08242">
    <property type="entry name" value="Methyltransf_12"/>
    <property type="match status" value="1"/>
</dbReference>
<feature type="region of interest" description="N-terminal hotdog fold" evidence="9">
    <location>
        <begin position="938"/>
        <end position="1075"/>
    </location>
</feature>
<dbReference type="SUPFAM" id="SSF55048">
    <property type="entry name" value="Probable ACP-binding domain of malonyl-CoA ACP transacylase"/>
    <property type="match status" value="1"/>
</dbReference>
<dbReference type="SMART" id="SM00822">
    <property type="entry name" value="PKS_KR"/>
    <property type="match status" value="1"/>
</dbReference>
<dbReference type="Gene3D" id="3.90.180.10">
    <property type="entry name" value="Medium-chain alcohol dehydrogenases, catalytic domain"/>
    <property type="match status" value="1"/>
</dbReference>
<evidence type="ECO:0000313" key="14">
    <source>
        <dbReference type="EMBL" id="KAF7552266.1"/>
    </source>
</evidence>
<comment type="pathway">
    <text evidence="1">Secondary metabolite biosynthesis.</text>
</comment>
<dbReference type="CDD" id="cd05274">
    <property type="entry name" value="KR_FAS_SDR_x"/>
    <property type="match status" value="1"/>
</dbReference>
<evidence type="ECO:0000256" key="3">
    <source>
        <dbReference type="ARBA" id="ARBA00022553"/>
    </source>
</evidence>
<feature type="domain" description="PKS/mFAS DH" evidence="13">
    <location>
        <begin position="938"/>
        <end position="1254"/>
    </location>
</feature>
<evidence type="ECO:0000313" key="15">
    <source>
        <dbReference type="Proteomes" id="UP000722485"/>
    </source>
</evidence>
<dbReference type="InterPro" id="IPR001227">
    <property type="entry name" value="Ac_transferase_dom_sf"/>
</dbReference>
<evidence type="ECO:0000259" key="12">
    <source>
        <dbReference type="PROSITE" id="PS52004"/>
    </source>
</evidence>
<dbReference type="InterPro" id="IPR020843">
    <property type="entry name" value="ER"/>
</dbReference>
<feature type="active site" description="Proton acceptor; for dehydratase activity" evidence="9">
    <location>
        <position position="970"/>
    </location>
</feature>
<dbReference type="InterPro" id="IPR049552">
    <property type="entry name" value="PKS_DH_N"/>
</dbReference>
<dbReference type="GO" id="GO:0004315">
    <property type="term" value="F:3-oxoacyl-[acyl-carrier-protein] synthase activity"/>
    <property type="evidence" value="ECO:0007669"/>
    <property type="project" value="InterPro"/>
</dbReference>
<evidence type="ECO:0000256" key="6">
    <source>
        <dbReference type="ARBA" id="ARBA00023002"/>
    </source>
</evidence>
<dbReference type="InterPro" id="IPR011032">
    <property type="entry name" value="GroES-like_sf"/>
</dbReference>
<dbReference type="InterPro" id="IPR014030">
    <property type="entry name" value="Ketoacyl_synth_N"/>
</dbReference>
<evidence type="ECO:0000256" key="5">
    <source>
        <dbReference type="ARBA" id="ARBA00022857"/>
    </source>
</evidence>
<dbReference type="SMART" id="SM00829">
    <property type="entry name" value="PKS_ER"/>
    <property type="match status" value="1"/>
</dbReference>
<evidence type="ECO:0000256" key="2">
    <source>
        <dbReference type="ARBA" id="ARBA00022450"/>
    </source>
</evidence>
<dbReference type="Pfam" id="PF21089">
    <property type="entry name" value="PKS_DH_N"/>
    <property type="match status" value="1"/>
</dbReference>
<dbReference type="InterPro" id="IPR020841">
    <property type="entry name" value="PKS_Beta-ketoAc_synthase_dom"/>
</dbReference>
<dbReference type="InterPro" id="IPR016036">
    <property type="entry name" value="Malonyl_transacylase_ACP-bd"/>
</dbReference>
<feature type="region of interest" description="C-terminal hotdog fold" evidence="9">
    <location>
        <begin position="1098"/>
        <end position="1254"/>
    </location>
</feature>
<dbReference type="PROSITE" id="PS52004">
    <property type="entry name" value="KS3_2"/>
    <property type="match status" value="1"/>
</dbReference>
<dbReference type="InterPro" id="IPR056501">
    <property type="entry name" value="NAD-bd_HRPKS_sdrA"/>
</dbReference>
<dbReference type="Gene3D" id="3.40.50.720">
    <property type="entry name" value="NAD(P)-binding Rossmann-like Domain"/>
    <property type="match status" value="3"/>
</dbReference>
<dbReference type="InterPro" id="IPR020806">
    <property type="entry name" value="PKS_PP-bd"/>
</dbReference>
<reference evidence="14" key="1">
    <citation type="submission" date="2020-03" db="EMBL/GenBank/DDBJ databases">
        <title>Draft Genome Sequence of Cylindrodendrum hubeiense.</title>
        <authorList>
            <person name="Buettner E."/>
            <person name="Kellner H."/>
        </authorList>
    </citation>
    <scope>NUCLEOTIDE SEQUENCE</scope>
    <source>
        <strain evidence="14">IHI 201604</strain>
    </source>
</reference>
<dbReference type="InterPro" id="IPR020807">
    <property type="entry name" value="PKS_DH"/>
</dbReference>
<dbReference type="PROSITE" id="PS00012">
    <property type="entry name" value="PHOSPHOPANTETHEINE"/>
    <property type="match status" value="1"/>
</dbReference>
<organism evidence="14 15">
    <name type="scientific">Cylindrodendrum hubeiense</name>
    <dbReference type="NCBI Taxonomy" id="595255"/>
    <lineage>
        <taxon>Eukaryota</taxon>
        <taxon>Fungi</taxon>
        <taxon>Dikarya</taxon>
        <taxon>Ascomycota</taxon>
        <taxon>Pezizomycotina</taxon>
        <taxon>Sordariomycetes</taxon>
        <taxon>Hypocreomycetidae</taxon>
        <taxon>Hypocreales</taxon>
        <taxon>Nectriaceae</taxon>
        <taxon>Cylindrodendrum</taxon>
    </lineage>
</organism>
<dbReference type="SUPFAM" id="SSF53901">
    <property type="entry name" value="Thiolase-like"/>
    <property type="match status" value="1"/>
</dbReference>
<keyword evidence="5" id="KW-0521">NADP</keyword>
<evidence type="ECO:0000259" key="11">
    <source>
        <dbReference type="PROSITE" id="PS50075"/>
    </source>
</evidence>
<dbReference type="InterPro" id="IPR057326">
    <property type="entry name" value="KR_dom"/>
</dbReference>
<dbReference type="CDD" id="cd00833">
    <property type="entry name" value="PKS"/>
    <property type="match status" value="1"/>
</dbReference>
<keyword evidence="7" id="KW-0511">Multifunctional enzyme</keyword>
<evidence type="ECO:0000256" key="7">
    <source>
        <dbReference type="ARBA" id="ARBA00023268"/>
    </source>
</evidence>
<dbReference type="InterPro" id="IPR042104">
    <property type="entry name" value="PKS_dehydratase_sf"/>
</dbReference>
<dbReference type="InterPro" id="IPR018201">
    <property type="entry name" value="Ketoacyl_synth_AS"/>
</dbReference>
<keyword evidence="15" id="KW-1185">Reference proteome</keyword>
<dbReference type="Pfam" id="PF16197">
    <property type="entry name" value="KAsynt_C_assoc"/>
    <property type="match status" value="1"/>
</dbReference>
<evidence type="ECO:0008006" key="16">
    <source>
        <dbReference type="Google" id="ProtNLM"/>
    </source>
</evidence>
<dbReference type="GO" id="GO:0004312">
    <property type="term" value="F:fatty acid synthase activity"/>
    <property type="evidence" value="ECO:0007669"/>
    <property type="project" value="TreeGrafter"/>
</dbReference>
<dbReference type="InterPro" id="IPR013217">
    <property type="entry name" value="Methyltransf_12"/>
</dbReference>
<dbReference type="SMART" id="SM00826">
    <property type="entry name" value="PKS_DH"/>
    <property type="match status" value="1"/>
</dbReference>
<dbReference type="PROSITE" id="PS00606">
    <property type="entry name" value="KS3_1"/>
    <property type="match status" value="1"/>
</dbReference>
<dbReference type="InterPro" id="IPR006162">
    <property type="entry name" value="Ppantetheine_attach_site"/>
</dbReference>
<dbReference type="InterPro" id="IPR029063">
    <property type="entry name" value="SAM-dependent_MTases_sf"/>
</dbReference>
<protein>
    <recommendedName>
        <fullName evidence="16">Polyketide synthase</fullName>
    </recommendedName>
</protein>
<dbReference type="Pfam" id="PF14765">
    <property type="entry name" value="PS-DH"/>
    <property type="match status" value="1"/>
</dbReference>
<feature type="domain" description="Carrier" evidence="11">
    <location>
        <begin position="2431"/>
        <end position="2508"/>
    </location>
</feature>
<dbReference type="Pfam" id="PF08659">
    <property type="entry name" value="KR"/>
    <property type="match status" value="1"/>
</dbReference>
<dbReference type="CDD" id="cd05195">
    <property type="entry name" value="enoyl_red"/>
    <property type="match status" value="1"/>
</dbReference>
<dbReference type="SMART" id="SM00827">
    <property type="entry name" value="PKS_AT"/>
    <property type="match status" value="1"/>
</dbReference>
<dbReference type="PROSITE" id="PS50075">
    <property type="entry name" value="CARRIER"/>
    <property type="match status" value="1"/>
</dbReference>
<dbReference type="InterPro" id="IPR013154">
    <property type="entry name" value="ADH-like_N"/>
</dbReference>
<gene>
    <name evidence="14" type="ORF">G7Z17_g4445</name>
</gene>
<evidence type="ECO:0000256" key="9">
    <source>
        <dbReference type="PROSITE-ProRule" id="PRU01363"/>
    </source>
</evidence>
<dbReference type="InterPro" id="IPR049551">
    <property type="entry name" value="PKS_DH_C"/>
</dbReference>
<keyword evidence="2" id="KW-0596">Phosphopantetheine</keyword>
<dbReference type="Gene3D" id="3.40.50.150">
    <property type="entry name" value="Vaccinia Virus protein VP39"/>
    <property type="match status" value="1"/>
</dbReference>
<feature type="active site" description="Proton donor; for dehydratase activity" evidence="9">
    <location>
        <position position="1166"/>
    </location>
</feature>
<dbReference type="OrthoDB" id="329835at2759"/>
<keyword evidence="8" id="KW-0012">Acyltransferase</keyword>
<dbReference type="Pfam" id="PF23297">
    <property type="entry name" value="ACP_SdgA_C"/>
    <property type="match status" value="1"/>
</dbReference>
<dbReference type="SUPFAM" id="SSF52151">
    <property type="entry name" value="FabD/lysophospholipase-like"/>
    <property type="match status" value="1"/>
</dbReference>
<dbReference type="Gene3D" id="1.10.1200.10">
    <property type="entry name" value="ACP-like"/>
    <property type="match status" value="1"/>
</dbReference>
<evidence type="ECO:0000259" key="13">
    <source>
        <dbReference type="PROSITE" id="PS52019"/>
    </source>
</evidence>
<dbReference type="Gene3D" id="3.30.70.3290">
    <property type="match status" value="1"/>
</dbReference>
<dbReference type="Pfam" id="PF13602">
    <property type="entry name" value="ADH_zinc_N_2"/>
    <property type="match status" value="1"/>
</dbReference>
<proteinExistence type="predicted"/>
<dbReference type="InterPro" id="IPR013968">
    <property type="entry name" value="PKS_KR"/>
</dbReference>
<dbReference type="InterPro" id="IPR014031">
    <property type="entry name" value="Ketoacyl_synth_C"/>
</dbReference>
<dbReference type="GO" id="GO:0016491">
    <property type="term" value="F:oxidoreductase activity"/>
    <property type="evidence" value="ECO:0007669"/>
    <property type="project" value="UniProtKB-KW"/>
</dbReference>
<dbReference type="Pfam" id="PF00109">
    <property type="entry name" value="ketoacyl-synt"/>
    <property type="match status" value="1"/>
</dbReference>
<dbReference type="PANTHER" id="PTHR43775:SF29">
    <property type="entry name" value="ASPERFURANONE POLYKETIDE SYNTHASE AFOG-RELATED"/>
    <property type="match status" value="1"/>
</dbReference>
<dbReference type="InterPro" id="IPR032821">
    <property type="entry name" value="PKS_assoc"/>
</dbReference>
<keyword evidence="3" id="KW-0597">Phosphoprotein</keyword>